<dbReference type="AlphaFoldDB" id="A0A5N5N1A0"/>
<name>A0A5N5N1A0_9ROSI</name>
<protein>
    <recommendedName>
        <fullName evidence="3">K Homology domain-containing protein</fullName>
    </recommendedName>
</protein>
<sequence length="566" mass="62563">MDGNRWRFFKKPVNTQFKRKGASISCRKGKYEELSENYLDDDTVYRTLCPSKKIGGVIGKGGKNALLKVHDWIVEDDDNEINAVTARLLVQQGKTLGIDVFMLSTGFTARFCSEFRLLIVECSSSDLLDLDVHHIGKKIDGSVPGISRYAIHNLNPLSLFSNLHPDYKCSLFPLEKEELHMGGWGDSFIPVVITRVLEVNIYSELDWCITYKSAPVLPGPSNCCYVERMWVISGKPAVAKRALYEISTLLHQNLCKEPPSVPIMPPMPWIGEFGDHPPEFGPGGFNGSPPGHGRELSAEFSMKILCSTGKIGKGSSNFKVIEQEAGASIHVEDASAKSEEHAIRVFTFEVGLLEFWFCQVRLAGILGQGGQDINEMRRLEADIHVYPKNEKPKCASEDDELLLISGNYGVATDVLDIASRLGARTLHDENARVELECAGPVLGFSLAHNLPGIGPLPSLMMGASSSGGYEPLKKTSQQALQLNIYPQINADDLCECQQVSCTLAPSRLHYRQLAAHPRLTCTKKWIRVVSTTHRQPEEIRNRGIVCGDESLSTVVSKVSYNVALFL</sequence>
<evidence type="ECO:0000313" key="1">
    <source>
        <dbReference type="EMBL" id="KAB5561107.1"/>
    </source>
</evidence>
<evidence type="ECO:0008006" key="3">
    <source>
        <dbReference type="Google" id="ProtNLM"/>
    </source>
</evidence>
<comment type="caution">
    <text evidence="1">The sequence shown here is derived from an EMBL/GenBank/DDBJ whole genome shotgun (WGS) entry which is preliminary data.</text>
</comment>
<dbReference type="Proteomes" id="UP000326939">
    <property type="component" value="Chromosome 4"/>
</dbReference>
<organism evidence="1 2">
    <name type="scientific">Salix brachista</name>
    <dbReference type="NCBI Taxonomy" id="2182728"/>
    <lineage>
        <taxon>Eukaryota</taxon>
        <taxon>Viridiplantae</taxon>
        <taxon>Streptophyta</taxon>
        <taxon>Embryophyta</taxon>
        <taxon>Tracheophyta</taxon>
        <taxon>Spermatophyta</taxon>
        <taxon>Magnoliopsida</taxon>
        <taxon>eudicotyledons</taxon>
        <taxon>Gunneridae</taxon>
        <taxon>Pentapetalae</taxon>
        <taxon>rosids</taxon>
        <taxon>fabids</taxon>
        <taxon>Malpighiales</taxon>
        <taxon>Salicaceae</taxon>
        <taxon>Saliceae</taxon>
        <taxon>Salix</taxon>
    </lineage>
</organism>
<reference evidence="2" key="1">
    <citation type="journal article" date="2019" name="Gigascience">
        <title>De novo genome assembly of the endangered Acer yangbiense, a plant species with extremely small populations endemic to Yunnan Province, China.</title>
        <authorList>
            <person name="Yang J."/>
            <person name="Wariss H.M."/>
            <person name="Tao L."/>
            <person name="Zhang R."/>
            <person name="Yun Q."/>
            <person name="Hollingsworth P."/>
            <person name="Dao Z."/>
            <person name="Luo G."/>
            <person name="Guo H."/>
            <person name="Ma Y."/>
            <person name="Sun W."/>
        </authorList>
    </citation>
    <scope>NUCLEOTIDE SEQUENCE [LARGE SCALE GENOMIC DNA]</scope>
    <source>
        <strain evidence="2">cv. br00</strain>
    </source>
</reference>
<dbReference type="EMBL" id="VDCV01000004">
    <property type="protein sequence ID" value="KAB5561107.1"/>
    <property type="molecule type" value="Genomic_DNA"/>
</dbReference>
<keyword evidence="2" id="KW-1185">Reference proteome</keyword>
<dbReference type="PANTHER" id="PTHR10288">
    <property type="entry name" value="KH DOMAIN CONTAINING RNA BINDING PROTEIN"/>
    <property type="match status" value="1"/>
</dbReference>
<proteinExistence type="predicted"/>
<accession>A0A5N5N1A0</accession>
<gene>
    <name evidence="1" type="ORF">DKX38_006064</name>
</gene>
<evidence type="ECO:0000313" key="2">
    <source>
        <dbReference type="Proteomes" id="UP000326939"/>
    </source>
</evidence>